<evidence type="ECO:0000256" key="13">
    <source>
        <dbReference type="SAM" id="Phobius"/>
    </source>
</evidence>
<dbReference type="InterPro" id="IPR001421">
    <property type="entry name" value="ATP8_metazoa"/>
</dbReference>
<protein>
    <recommendedName>
        <fullName evidence="12">ATP synthase complex subunit 8</fullName>
    </recommendedName>
</protein>
<dbReference type="Pfam" id="PF00895">
    <property type="entry name" value="ATP-synt_8"/>
    <property type="match status" value="1"/>
</dbReference>
<comment type="subunit">
    <text evidence="3">F-type ATPases have 2 components, CF(1) - the catalytic core - and CF(0) - the membrane proton channel.</text>
</comment>
<sequence length="51" mass="6443">MPQMMPLSWLTLMIFFSMTFMLFNFMNYFQMMPKNKKKEIKILNNLMPWKW</sequence>
<dbReference type="GO" id="GO:0015078">
    <property type="term" value="F:proton transmembrane transporter activity"/>
    <property type="evidence" value="ECO:0007669"/>
    <property type="project" value="InterPro"/>
</dbReference>
<evidence type="ECO:0000256" key="6">
    <source>
        <dbReference type="ARBA" id="ARBA00022692"/>
    </source>
</evidence>
<dbReference type="GO" id="GO:0015986">
    <property type="term" value="P:proton motive force-driven ATP synthesis"/>
    <property type="evidence" value="ECO:0007669"/>
    <property type="project" value="InterPro"/>
</dbReference>
<geneLocation type="mitochondrion" evidence="14"/>
<evidence type="ECO:0000256" key="1">
    <source>
        <dbReference type="ARBA" id="ARBA00004304"/>
    </source>
</evidence>
<dbReference type="EMBL" id="MG882222">
    <property type="protein sequence ID" value="AVN68188.1"/>
    <property type="molecule type" value="Genomic_DNA"/>
</dbReference>
<accession>A0A2P1H9I4</accession>
<evidence type="ECO:0000256" key="10">
    <source>
        <dbReference type="ARBA" id="ARBA00023128"/>
    </source>
</evidence>
<keyword evidence="6 12" id="KW-0812">Transmembrane</keyword>
<evidence type="ECO:0000256" key="2">
    <source>
        <dbReference type="ARBA" id="ARBA00008892"/>
    </source>
</evidence>
<keyword evidence="9 12" id="KW-0406">Ion transport</keyword>
<keyword evidence="11 13" id="KW-0472">Membrane</keyword>
<evidence type="ECO:0000313" key="14">
    <source>
        <dbReference type="EMBL" id="AVN68188.1"/>
    </source>
</evidence>
<dbReference type="GO" id="GO:0045259">
    <property type="term" value="C:proton-transporting ATP synthase complex"/>
    <property type="evidence" value="ECO:0007669"/>
    <property type="project" value="UniProtKB-KW"/>
</dbReference>
<evidence type="ECO:0000256" key="11">
    <source>
        <dbReference type="ARBA" id="ARBA00023136"/>
    </source>
</evidence>
<organism evidence="14">
    <name type="scientific">Lamproblatta sp. LA male</name>
    <dbReference type="NCBI Taxonomy" id="2093468"/>
    <lineage>
        <taxon>Eukaryota</taxon>
        <taxon>Metazoa</taxon>
        <taxon>Ecdysozoa</taxon>
        <taxon>Arthropoda</taxon>
        <taxon>Hexapoda</taxon>
        <taxon>Insecta</taxon>
        <taxon>Pterygota</taxon>
        <taxon>Neoptera</taxon>
        <taxon>Polyneoptera</taxon>
        <taxon>Dictyoptera</taxon>
        <taxon>Blattodea</taxon>
        <taxon>Blattoidea</taxon>
        <taxon>Lamproblattidae</taxon>
        <taxon>Lamproblatta</taxon>
    </lineage>
</organism>
<evidence type="ECO:0000256" key="4">
    <source>
        <dbReference type="ARBA" id="ARBA00022448"/>
    </source>
</evidence>
<evidence type="ECO:0000256" key="7">
    <source>
        <dbReference type="ARBA" id="ARBA00022781"/>
    </source>
</evidence>
<proteinExistence type="inferred from homology"/>
<keyword evidence="5 12" id="KW-0138">CF(0)</keyword>
<keyword evidence="4 12" id="KW-0813">Transport</keyword>
<evidence type="ECO:0000256" key="5">
    <source>
        <dbReference type="ARBA" id="ARBA00022547"/>
    </source>
</evidence>
<evidence type="ECO:0000256" key="3">
    <source>
        <dbReference type="ARBA" id="ARBA00011291"/>
    </source>
</evidence>
<dbReference type="GO" id="GO:0031966">
    <property type="term" value="C:mitochondrial membrane"/>
    <property type="evidence" value="ECO:0007669"/>
    <property type="project" value="UniProtKB-SubCell"/>
</dbReference>
<dbReference type="AlphaFoldDB" id="A0A2P1H9I4"/>
<keyword evidence="8 13" id="KW-1133">Transmembrane helix</keyword>
<keyword evidence="10 12" id="KW-0496">Mitochondrion</keyword>
<evidence type="ECO:0000256" key="9">
    <source>
        <dbReference type="ARBA" id="ARBA00023065"/>
    </source>
</evidence>
<gene>
    <name evidence="14" type="primary">atp8</name>
</gene>
<comment type="subcellular location">
    <subcellularLocation>
        <location evidence="1 12">Mitochondrion membrane</location>
        <topology evidence="1 12">Single-pass membrane protein</topology>
    </subcellularLocation>
</comment>
<reference evidence="14" key="1">
    <citation type="journal article" date="2018" name="Mol. Biol. Evol.">
        <title>Transoceanic dispersal and plate tectonics shaped global cockroach distributions: evidence from mitochondrial phylogenomics.</title>
        <authorList>
            <person name="Bourguignon T."/>
            <person name="Qian T."/>
            <person name="Ho S.Y.W."/>
            <person name="Juna F."/>
            <person name="Wang Z."/>
            <person name="Arab D.A."/>
            <person name="Cameron S.L."/>
            <person name="Walker J."/>
            <person name="Rentz D."/>
            <person name="Evans T.A."/>
            <person name="Lo N."/>
        </authorList>
    </citation>
    <scope>NUCLEOTIDE SEQUENCE</scope>
</reference>
<feature type="transmembrane region" description="Helical" evidence="13">
    <location>
        <begin position="6"/>
        <end position="29"/>
    </location>
</feature>
<comment type="similarity">
    <text evidence="2 12">Belongs to the ATPase protein 8 family.</text>
</comment>
<name>A0A2P1H9I4_9NEOP</name>
<evidence type="ECO:0000256" key="8">
    <source>
        <dbReference type="ARBA" id="ARBA00022989"/>
    </source>
</evidence>
<evidence type="ECO:0000256" key="12">
    <source>
        <dbReference type="RuleBase" id="RU003661"/>
    </source>
</evidence>
<keyword evidence="7 12" id="KW-0375">Hydrogen ion transport</keyword>